<comment type="caution">
    <text evidence="1">The sequence shown here is derived from an EMBL/GenBank/DDBJ whole genome shotgun (WGS) entry which is preliminary data.</text>
</comment>
<dbReference type="Proteomes" id="UP001596484">
    <property type="component" value="Unassembled WGS sequence"/>
</dbReference>
<protein>
    <submittedName>
        <fullName evidence="1">Uncharacterized protein</fullName>
    </submittedName>
</protein>
<evidence type="ECO:0000313" key="2">
    <source>
        <dbReference type="Proteomes" id="UP001596484"/>
    </source>
</evidence>
<accession>A0ABW2S4A4</accession>
<keyword evidence="2" id="KW-1185">Reference proteome</keyword>
<evidence type="ECO:0000313" key="1">
    <source>
        <dbReference type="EMBL" id="MFC7450663.1"/>
    </source>
</evidence>
<proteinExistence type="predicted"/>
<reference evidence="2" key="1">
    <citation type="journal article" date="2019" name="Int. J. Syst. Evol. Microbiol.">
        <title>The Global Catalogue of Microorganisms (GCM) 10K type strain sequencing project: providing services to taxonomists for standard genome sequencing and annotation.</title>
        <authorList>
            <consortium name="The Broad Institute Genomics Platform"/>
            <consortium name="The Broad Institute Genome Sequencing Center for Infectious Disease"/>
            <person name="Wu L."/>
            <person name="Ma J."/>
        </authorList>
    </citation>
    <scope>NUCLEOTIDE SEQUENCE [LARGE SCALE GENOMIC DNA]</scope>
    <source>
        <strain evidence="2">ICMP 19430</strain>
    </source>
</reference>
<gene>
    <name evidence="1" type="ORF">ACFQS9_22440</name>
</gene>
<dbReference type="RefSeq" id="WP_378408770.1">
    <property type="nucleotide sequence ID" value="NZ_JBHTCS010000028.1"/>
</dbReference>
<name>A0ABW2S4A4_9NOCA</name>
<dbReference type="SUPFAM" id="SSF63825">
    <property type="entry name" value="YWTD domain"/>
    <property type="match status" value="1"/>
</dbReference>
<dbReference type="EMBL" id="JBHTCS010000028">
    <property type="protein sequence ID" value="MFC7450663.1"/>
    <property type="molecule type" value="Genomic_DNA"/>
</dbReference>
<organism evidence="1 2">
    <name type="scientific">Rhodococcus daqingensis</name>
    <dbReference type="NCBI Taxonomy" id="2479363"/>
    <lineage>
        <taxon>Bacteria</taxon>
        <taxon>Bacillati</taxon>
        <taxon>Actinomycetota</taxon>
        <taxon>Actinomycetes</taxon>
        <taxon>Mycobacteriales</taxon>
        <taxon>Nocardiaceae</taxon>
        <taxon>Rhodococcus</taxon>
    </lineage>
</organism>
<sequence>MADLSLRWHLAQIGEPKSSASVRIPRGFYVLPQSGRLREIMKAMRSPEPAQWTKPNEGKFASKDWTESCQGATHDSSHWYVSSNHDGKRRVYRLTLGNDVVDYVDVEGAGSDHLGAIDYHDGRIYCAMENPVQIVVIDAPPFIRWRAAALVSESGGNPPQHKCSWCAVNPWNGLLYSSSNGWYDIEDILANRLEEKGVDTLHAYRFDSAGQRFVHVPTAKIVLREKVWKIQGAVFSKNGHVLLSSDHSNDIRCYSILNGRYLGHAAIPKDGGWPELEEVEGLTIWDGITYDGVATHVHVILLDNDVHNDDDVYFKHYRVPSSDDL</sequence>